<dbReference type="SUPFAM" id="SSF52540">
    <property type="entry name" value="P-loop containing nucleoside triphosphate hydrolases"/>
    <property type="match status" value="1"/>
</dbReference>
<dbReference type="Pfam" id="PF22703">
    <property type="entry name" value="Cdc6_lid"/>
    <property type="match status" value="1"/>
</dbReference>
<comment type="caution">
    <text evidence="5">The sequence shown here is derived from an EMBL/GenBank/DDBJ whole genome shotgun (WGS) entry which is preliminary data.</text>
</comment>
<protein>
    <recommendedName>
        <fullName evidence="4">Cdc6 AAA+ ATPase-type lid domain-containing protein</fullName>
    </recommendedName>
</protein>
<name>A0A520KYG4_9EURY</name>
<dbReference type="Gene3D" id="1.10.8.60">
    <property type="match status" value="1"/>
</dbReference>
<evidence type="ECO:0000256" key="3">
    <source>
        <dbReference type="ARBA" id="ARBA00022840"/>
    </source>
</evidence>
<dbReference type="EMBL" id="RXIL01000022">
    <property type="protein sequence ID" value="RZN73002.1"/>
    <property type="molecule type" value="Genomic_DNA"/>
</dbReference>
<feature type="domain" description="Cdc6 AAA+ ATPase-type lid" evidence="4">
    <location>
        <begin position="223"/>
        <end position="290"/>
    </location>
</feature>
<evidence type="ECO:0000313" key="6">
    <source>
        <dbReference type="Proteomes" id="UP000320766"/>
    </source>
</evidence>
<dbReference type="PANTHER" id="PTHR10763:SF26">
    <property type="entry name" value="CELL DIVISION CONTROL PROTEIN 6 HOMOLOG"/>
    <property type="match status" value="1"/>
</dbReference>
<evidence type="ECO:0000256" key="2">
    <source>
        <dbReference type="ARBA" id="ARBA00022741"/>
    </source>
</evidence>
<sequence>MGLIEDLSESSGIIKDISYLDPRRCITPEDGDLLIRKKQALEMINPFKPLIKGGEPYLDLQILEGGPGSGKTQTVLYASREVEKKFPSVIFPKIGLEHETANKMASAVYNILTQKKDIRRLKRISTSDIFEDIFRIIEENEIYLQIVLDDANRLNYKEIARFVGPIIKKENCPNLGLTILIDDTNKLLRKIKGFDESSYVSLKSSLWGKEIYFDVYSEEEVYSIIEQRAKLSLYPGTYRGEALKRIAEFTTDIDLGMHRGDIRYAINLLRSACELAERREEDCISEEDIKISRDVAMRYVWRNDIKRLTLREKIILLSVVSSMENERMTISEEVKIYEAIVNLYLKEFDISPEIRDKLTVGRKTIERENAVLDRMNCIDMGRKEVGSKGGRPAYIINTIVPPGVIKGTLEKELGFEISVRRDMNVLSDRRMIKMRKLE</sequence>
<keyword evidence="3" id="KW-0067">ATP-binding</keyword>
<keyword evidence="1" id="KW-0235">DNA replication</keyword>
<organism evidence="5 6">
    <name type="scientific">Candidatus Methanolliviera hydrocarbonicum</name>
    <dbReference type="NCBI Taxonomy" id="2491085"/>
    <lineage>
        <taxon>Archaea</taxon>
        <taxon>Methanobacteriati</taxon>
        <taxon>Methanobacteriota</taxon>
        <taxon>Candidatus Methanoliparia</taxon>
        <taxon>Candidatus Methanoliparales</taxon>
        <taxon>Candidatus Methanollivieraceae</taxon>
        <taxon>Candidatus Methanolliviera</taxon>
    </lineage>
</organism>
<proteinExistence type="predicted"/>
<dbReference type="InterPro" id="IPR027417">
    <property type="entry name" value="P-loop_NTPase"/>
</dbReference>
<dbReference type="AlphaFoldDB" id="A0A520KYG4"/>
<dbReference type="GO" id="GO:0005524">
    <property type="term" value="F:ATP binding"/>
    <property type="evidence" value="ECO:0007669"/>
    <property type="project" value="UniProtKB-KW"/>
</dbReference>
<keyword evidence="2" id="KW-0547">Nucleotide-binding</keyword>
<accession>A0A520KYG4</accession>
<dbReference type="InterPro" id="IPR050311">
    <property type="entry name" value="ORC1/CDC6"/>
</dbReference>
<dbReference type="GO" id="GO:0006260">
    <property type="term" value="P:DNA replication"/>
    <property type="evidence" value="ECO:0007669"/>
    <property type="project" value="UniProtKB-KW"/>
</dbReference>
<dbReference type="Proteomes" id="UP000320766">
    <property type="component" value="Unassembled WGS sequence"/>
</dbReference>
<dbReference type="PANTHER" id="PTHR10763">
    <property type="entry name" value="CELL DIVISION CONTROL PROTEIN 6-RELATED"/>
    <property type="match status" value="1"/>
</dbReference>
<dbReference type="InterPro" id="IPR055237">
    <property type="entry name" value="Cdc6_lid"/>
</dbReference>
<reference evidence="5 6" key="1">
    <citation type="journal article" date="2019" name="Nat. Microbiol.">
        <title>Wide diversity of methane and short-chain alkane metabolisms in uncultured archaea.</title>
        <authorList>
            <person name="Borrel G."/>
            <person name="Adam P.S."/>
            <person name="McKay L.J."/>
            <person name="Chen L.X."/>
            <person name="Sierra-Garcia I.N."/>
            <person name="Sieber C.M."/>
            <person name="Letourneur Q."/>
            <person name="Ghozlane A."/>
            <person name="Andersen G.L."/>
            <person name="Li W.J."/>
            <person name="Hallam S.J."/>
            <person name="Muyzer G."/>
            <person name="de Oliveira V.M."/>
            <person name="Inskeep W.P."/>
            <person name="Banfield J.F."/>
            <person name="Gribaldo S."/>
        </authorList>
    </citation>
    <scope>NUCLEOTIDE SEQUENCE [LARGE SCALE GENOMIC DNA]</scope>
    <source>
        <strain evidence="5">NM1b</strain>
    </source>
</reference>
<gene>
    <name evidence="5" type="ORF">EF807_01265</name>
</gene>
<evidence type="ECO:0000313" key="5">
    <source>
        <dbReference type="EMBL" id="RZN73002.1"/>
    </source>
</evidence>
<evidence type="ECO:0000256" key="1">
    <source>
        <dbReference type="ARBA" id="ARBA00022705"/>
    </source>
</evidence>
<evidence type="ECO:0000259" key="4">
    <source>
        <dbReference type="Pfam" id="PF22703"/>
    </source>
</evidence>
<dbReference type="Gene3D" id="3.40.50.300">
    <property type="entry name" value="P-loop containing nucleotide triphosphate hydrolases"/>
    <property type="match status" value="1"/>
</dbReference>